<feature type="region of interest" description="Disordered" evidence="1">
    <location>
        <begin position="168"/>
        <end position="194"/>
    </location>
</feature>
<reference evidence="2 3" key="1">
    <citation type="journal article" date="2002" name="Proc. Natl. Acad. Sci. U.S.A.">
        <title>The complete genome of hyperthermophile Methanopyrus kandleri AV19 and monophyly of archaeal methanogens.</title>
        <authorList>
            <person name="Slesarev A.I."/>
            <person name="Mezhevaya K.V."/>
            <person name="Makarova K.S."/>
            <person name="Polushin N.N."/>
            <person name="Shcherbinina O.V."/>
            <person name="Shakhova V.V."/>
            <person name="Belova G.I."/>
            <person name="Aravind L."/>
            <person name="Natale D.A."/>
            <person name="Rogozin I.B."/>
            <person name="Tatusov R.L."/>
            <person name="Wolf Y.I."/>
            <person name="Stetter K.O."/>
            <person name="Malykh A.G."/>
            <person name="Koonin E.V."/>
            <person name="Kozyavkin S.A."/>
        </authorList>
    </citation>
    <scope>NUCLEOTIDE SEQUENCE [LARGE SCALE GENOMIC DNA]</scope>
    <source>
        <strain evidence="3">AV19 / DSM 6324 / JCM 9639 / NBRC 100938</strain>
    </source>
</reference>
<name>Q8TWD4_METKA</name>
<dbReference type="HOGENOM" id="CLU_661590_0_0_2"/>
<accession>Q8TWD4</accession>
<evidence type="ECO:0000313" key="2">
    <source>
        <dbReference type="EMBL" id="AAM02314.1"/>
    </source>
</evidence>
<dbReference type="Proteomes" id="UP000001826">
    <property type="component" value="Chromosome"/>
</dbReference>
<evidence type="ECO:0000256" key="1">
    <source>
        <dbReference type="SAM" id="MobiDB-lite"/>
    </source>
</evidence>
<gene>
    <name evidence="2" type="ordered locus">MK1101</name>
</gene>
<dbReference type="EnsemblBacteria" id="AAM02314">
    <property type="protein sequence ID" value="AAM02314"/>
    <property type="gene ID" value="MK1101"/>
</dbReference>
<dbReference type="PaxDb" id="190192-MK1101"/>
<dbReference type="EMBL" id="AE009439">
    <property type="protein sequence ID" value="AAM02314.1"/>
    <property type="molecule type" value="Genomic_DNA"/>
</dbReference>
<organism evidence="2 3">
    <name type="scientific">Methanopyrus kandleri (strain AV19 / DSM 6324 / JCM 9639 / NBRC 100938)</name>
    <dbReference type="NCBI Taxonomy" id="190192"/>
    <lineage>
        <taxon>Archaea</taxon>
        <taxon>Methanobacteriati</taxon>
        <taxon>Methanobacteriota</taxon>
        <taxon>Methanomada group</taxon>
        <taxon>Methanopyri</taxon>
        <taxon>Methanopyrales</taxon>
        <taxon>Methanopyraceae</taxon>
        <taxon>Methanopyrus</taxon>
    </lineage>
</organism>
<protein>
    <submittedName>
        <fullName evidence="2">Uncharacterized protein specific for M.kandleri, MK-32 family</fullName>
    </submittedName>
</protein>
<proteinExistence type="predicted"/>
<dbReference type="KEGG" id="mka:MK1101"/>
<dbReference type="InParanoid" id="Q8TWD4"/>
<sequence>MCLVLVEEATTVPTFPGALYVLDPPGEPGRLREGPELTDEEGRSVVPFVALVEPPLREVIRVEGTTLHVHPDAVVHVDPDQPVVLTGYACDDRHTVTAVLPFRSFLVALDHARHGPPDPYELFEVFAILYDPIQAAAFTLNARGHALLIDEHGVNEHAMLYTTPPGHPGPDHISSRHVRPSDLQGAPKHVTGDGPPILPRDRYLDLLARTQLITGVPEPGRADFRLLENVHEYVRPLLTTIHLAHHWETRQVHEETGRLVAEILRGDLHREVADAHKRAVRALGSRYPTPAYAPDARVRWARQLAGPVSDRVLTKVQDFARLVACHRLVNRLWTFVDTVTLLGYEECVDLVEMAYSYTEHDLPGHEIERLLRPWIDALRDPHYRRLERGTAPPPKLRLVEPEEPEDLLVCYDRLL</sequence>
<dbReference type="AlphaFoldDB" id="Q8TWD4"/>
<evidence type="ECO:0000313" key="3">
    <source>
        <dbReference type="Proteomes" id="UP000001826"/>
    </source>
</evidence>
<keyword evidence="3" id="KW-1185">Reference proteome</keyword>